<sequence>MSLPDLPDDVLAIIFGKVGESSYEDYAGCMLSCKTFQRLSKYPEVLQKLDLTKAFPPPWERIPNASNILYECAQFRNITILLNQELLELITLNQRQMPDIMAMYLYGMALINEKQLAEGAKYIKMLWTKRGFEAVWQCLENCSRVVQEMSIREYRGYEMLVSQIEVGDEGVVGQFEVVGDEWHNVLI</sequence>
<evidence type="ECO:0000313" key="1">
    <source>
        <dbReference type="EMBL" id="KAG2272577.1"/>
    </source>
</evidence>
<protein>
    <recommendedName>
        <fullName evidence="3">F-box domain-containing protein</fullName>
    </recommendedName>
</protein>
<evidence type="ECO:0008006" key="3">
    <source>
        <dbReference type="Google" id="ProtNLM"/>
    </source>
</evidence>
<dbReference type="SUPFAM" id="SSF81383">
    <property type="entry name" value="F-box domain"/>
    <property type="match status" value="1"/>
</dbReference>
<proteinExistence type="predicted"/>
<comment type="caution">
    <text evidence="1">The sequence shown here is derived from an EMBL/GenBank/DDBJ whole genome shotgun (WGS) entry which is preliminary data.</text>
</comment>
<dbReference type="OrthoDB" id="1865546at2759"/>
<gene>
    <name evidence="1" type="ORF">Bca52824_067132</name>
</gene>
<dbReference type="Proteomes" id="UP000886595">
    <property type="component" value="Unassembled WGS sequence"/>
</dbReference>
<name>A0A8X7QN51_BRACI</name>
<dbReference type="AlphaFoldDB" id="A0A8X7QN51"/>
<organism evidence="1 2">
    <name type="scientific">Brassica carinata</name>
    <name type="common">Ethiopian mustard</name>
    <name type="synonym">Abyssinian cabbage</name>
    <dbReference type="NCBI Taxonomy" id="52824"/>
    <lineage>
        <taxon>Eukaryota</taxon>
        <taxon>Viridiplantae</taxon>
        <taxon>Streptophyta</taxon>
        <taxon>Embryophyta</taxon>
        <taxon>Tracheophyta</taxon>
        <taxon>Spermatophyta</taxon>
        <taxon>Magnoliopsida</taxon>
        <taxon>eudicotyledons</taxon>
        <taxon>Gunneridae</taxon>
        <taxon>Pentapetalae</taxon>
        <taxon>rosids</taxon>
        <taxon>malvids</taxon>
        <taxon>Brassicales</taxon>
        <taxon>Brassicaceae</taxon>
        <taxon>Brassiceae</taxon>
        <taxon>Brassica</taxon>
    </lineage>
</organism>
<evidence type="ECO:0000313" key="2">
    <source>
        <dbReference type="Proteomes" id="UP000886595"/>
    </source>
</evidence>
<reference evidence="1 2" key="1">
    <citation type="submission" date="2020-02" db="EMBL/GenBank/DDBJ databases">
        <authorList>
            <person name="Ma Q."/>
            <person name="Huang Y."/>
            <person name="Song X."/>
            <person name="Pei D."/>
        </authorList>
    </citation>
    <scope>NUCLEOTIDE SEQUENCE [LARGE SCALE GENOMIC DNA]</scope>
    <source>
        <strain evidence="1">Sxm20200214</strain>
        <tissue evidence="1">Leaf</tissue>
    </source>
</reference>
<dbReference type="InterPro" id="IPR036047">
    <property type="entry name" value="F-box-like_dom_sf"/>
</dbReference>
<accession>A0A8X7QN51</accession>
<dbReference type="EMBL" id="JAAMPC010000013">
    <property type="protein sequence ID" value="KAG2272577.1"/>
    <property type="molecule type" value="Genomic_DNA"/>
</dbReference>
<keyword evidence="2" id="KW-1185">Reference proteome</keyword>